<sequence>MSAQQEWHASGADCCSPLGTCCMSWFLPCVVYGRVHHRMHKDSQLQNWSMFNGDCFGYYALTCCGFQWILQMMQRGELRQKYGLKGSGCTDCLCACCCTPCDLAQQDKEAEFRENEKAGLINVQPNKMDNMQYGS</sequence>
<dbReference type="Pfam" id="PF04749">
    <property type="entry name" value="PLAC8"/>
    <property type="match status" value="1"/>
</dbReference>
<keyword evidence="2" id="KW-1185">Reference proteome</keyword>
<gene>
    <name evidence="1" type="ORF">EJ06DRAFT_581129</name>
</gene>
<dbReference type="InterPro" id="IPR006461">
    <property type="entry name" value="PLAC_motif_containing"/>
</dbReference>
<dbReference type="Proteomes" id="UP000799640">
    <property type="component" value="Unassembled WGS sequence"/>
</dbReference>
<evidence type="ECO:0000313" key="2">
    <source>
        <dbReference type="Proteomes" id="UP000799640"/>
    </source>
</evidence>
<proteinExistence type="predicted"/>
<name>A0A6G1I147_9PEZI</name>
<reference evidence="1" key="1">
    <citation type="journal article" date="2020" name="Stud. Mycol.">
        <title>101 Dothideomycetes genomes: a test case for predicting lifestyles and emergence of pathogens.</title>
        <authorList>
            <person name="Haridas S."/>
            <person name="Albert R."/>
            <person name="Binder M."/>
            <person name="Bloem J."/>
            <person name="Labutti K."/>
            <person name="Salamov A."/>
            <person name="Andreopoulos B."/>
            <person name="Baker S."/>
            <person name="Barry K."/>
            <person name="Bills G."/>
            <person name="Bluhm B."/>
            <person name="Cannon C."/>
            <person name="Castanera R."/>
            <person name="Culley D."/>
            <person name="Daum C."/>
            <person name="Ezra D."/>
            <person name="Gonzalez J."/>
            <person name="Henrissat B."/>
            <person name="Kuo A."/>
            <person name="Liang C."/>
            <person name="Lipzen A."/>
            <person name="Lutzoni F."/>
            <person name="Magnuson J."/>
            <person name="Mondo S."/>
            <person name="Nolan M."/>
            <person name="Ohm R."/>
            <person name="Pangilinan J."/>
            <person name="Park H.-J."/>
            <person name="Ramirez L."/>
            <person name="Alfaro M."/>
            <person name="Sun H."/>
            <person name="Tritt A."/>
            <person name="Yoshinaga Y."/>
            <person name="Zwiers L.-H."/>
            <person name="Turgeon B."/>
            <person name="Goodwin S."/>
            <person name="Spatafora J."/>
            <person name="Crous P."/>
            <person name="Grigoriev I."/>
        </authorList>
    </citation>
    <scope>NUCLEOTIDE SEQUENCE</scope>
    <source>
        <strain evidence="1">CBS 262.69</strain>
    </source>
</reference>
<accession>A0A6G1I147</accession>
<dbReference type="OrthoDB" id="1045822at2759"/>
<dbReference type="PANTHER" id="PTHR15907">
    <property type="entry name" value="DUF614 FAMILY PROTEIN-RELATED"/>
    <property type="match status" value="1"/>
</dbReference>
<protein>
    <submittedName>
        <fullName evidence="1">PLAC8-domain-containing protein</fullName>
    </submittedName>
</protein>
<evidence type="ECO:0000313" key="1">
    <source>
        <dbReference type="EMBL" id="KAF2401914.1"/>
    </source>
</evidence>
<dbReference type="AlphaFoldDB" id="A0A6G1I147"/>
<dbReference type="NCBIfam" id="TIGR01571">
    <property type="entry name" value="A_thal_Cys_rich"/>
    <property type="match status" value="1"/>
</dbReference>
<dbReference type="EMBL" id="ML996692">
    <property type="protein sequence ID" value="KAF2401914.1"/>
    <property type="molecule type" value="Genomic_DNA"/>
</dbReference>
<organism evidence="1 2">
    <name type="scientific">Trichodelitschia bisporula</name>
    <dbReference type="NCBI Taxonomy" id="703511"/>
    <lineage>
        <taxon>Eukaryota</taxon>
        <taxon>Fungi</taxon>
        <taxon>Dikarya</taxon>
        <taxon>Ascomycota</taxon>
        <taxon>Pezizomycotina</taxon>
        <taxon>Dothideomycetes</taxon>
        <taxon>Dothideomycetes incertae sedis</taxon>
        <taxon>Phaeotrichales</taxon>
        <taxon>Phaeotrichaceae</taxon>
        <taxon>Trichodelitschia</taxon>
    </lineage>
</organism>